<evidence type="ECO:0000256" key="9">
    <source>
        <dbReference type="SAM" id="MobiDB-lite"/>
    </source>
</evidence>
<dbReference type="GO" id="GO:0051536">
    <property type="term" value="F:iron-sulfur cluster binding"/>
    <property type="evidence" value="ECO:0007669"/>
    <property type="project" value="UniProtKB-KW"/>
</dbReference>
<evidence type="ECO:0000313" key="11">
    <source>
        <dbReference type="EMBL" id="KGI78254.1"/>
    </source>
</evidence>
<dbReference type="PANTHER" id="PTHR42917:SF2">
    <property type="entry name" value="2,4-DIENOYL-COA REDUCTASE [(2E)-ENOYL-COA-PRODUCING]"/>
    <property type="match status" value="1"/>
</dbReference>
<evidence type="ECO:0000256" key="2">
    <source>
        <dbReference type="ARBA" id="ARBA00001966"/>
    </source>
</evidence>
<keyword evidence="8" id="KW-0411">Iron-sulfur</keyword>
<keyword evidence="6" id="KW-0560">Oxidoreductase</keyword>
<evidence type="ECO:0000256" key="7">
    <source>
        <dbReference type="ARBA" id="ARBA00023004"/>
    </source>
</evidence>
<dbReference type="STRING" id="1543381.LF63_0107985"/>
<feature type="domain" description="NADH:flavin oxidoreductase/NADH oxidase N-terminal" evidence="10">
    <location>
        <begin position="6"/>
        <end position="257"/>
    </location>
</feature>
<reference evidence="11 13" key="1">
    <citation type="submission" date="2014-09" db="EMBL/GenBank/DDBJ databases">
        <title>Xanthomonadaceae 3.5X direct submission.</title>
        <authorList>
            <person name="Fang T."/>
            <person name="Wang H."/>
        </authorList>
    </citation>
    <scope>NUCLEOTIDE SEQUENCE [LARGE SCALE GENOMIC DNA]</scope>
    <source>
        <strain evidence="11 13">3.5X</strain>
    </source>
</reference>
<evidence type="ECO:0000313" key="13">
    <source>
        <dbReference type="Proteomes" id="UP000029708"/>
    </source>
</evidence>
<keyword evidence="13" id="KW-1185">Reference proteome</keyword>
<feature type="region of interest" description="Disordered" evidence="9">
    <location>
        <begin position="107"/>
        <end position="130"/>
    </location>
</feature>
<dbReference type="Proteomes" id="UP000029708">
    <property type="component" value="Unassembled WGS sequence"/>
</dbReference>
<reference evidence="12 14" key="2">
    <citation type="submission" date="2020-08" db="EMBL/GenBank/DDBJ databases">
        <title>Genomic Encyclopedia of Type Strains, Phase IV (KMG-IV): sequencing the most valuable type-strain genomes for metagenomic binning, comparative biology and taxonomic classification.</title>
        <authorList>
            <person name="Goeker M."/>
        </authorList>
    </citation>
    <scope>NUCLEOTIDE SEQUENCE [LARGE SCALE GENOMIC DNA]</scope>
    <source>
        <strain evidence="12 14">DSM 107085</strain>
    </source>
</reference>
<dbReference type="Pfam" id="PF00724">
    <property type="entry name" value="Oxidored_FMN"/>
    <property type="match status" value="1"/>
</dbReference>
<dbReference type="InterPro" id="IPR051793">
    <property type="entry name" value="NADH:flavin_oxidoreductase"/>
</dbReference>
<comment type="cofactor">
    <cofactor evidence="1">
        <name>FMN</name>
        <dbReference type="ChEBI" id="CHEBI:58210"/>
    </cofactor>
</comment>
<gene>
    <name evidence="12" type="ORF">HNQ86_000616</name>
    <name evidence="11" type="ORF">LF63_0107985</name>
</gene>
<dbReference type="AlphaFoldDB" id="A0A099CWX5"/>
<evidence type="ECO:0000256" key="1">
    <source>
        <dbReference type="ARBA" id="ARBA00001917"/>
    </source>
</evidence>
<dbReference type="EMBL" id="JACHET010000001">
    <property type="protein sequence ID" value="MBB6183271.1"/>
    <property type="molecule type" value="Genomic_DNA"/>
</dbReference>
<evidence type="ECO:0000256" key="3">
    <source>
        <dbReference type="ARBA" id="ARBA00022630"/>
    </source>
</evidence>
<evidence type="ECO:0000313" key="14">
    <source>
        <dbReference type="Proteomes" id="UP000560000"/>
    </source>
</evidence>
<dbReference type="SUPFAM" id="SSF51395">
    <property type="entry name" value="FMN-linked oxidoreductases"/>
    <property type="match status" value="1"/>
</dbReference>
<dbReference type="GO" id="GO:0046872">
    <property type="term" value="F:metal ion binding"/>
    <property type="evidence" value="ECO:0007669"/>
    <property type="project" value="UniProtKB-KW"/>
</dbReference>
<evidence type="ECO:0000259" key="10">
    <source>
        <dbReference type="Pfam" id="PF00724"/>
    </source>
</evidence>
<protein>
    <submittedName>
        <fullName evidence="11">1,2-oxophytodienoate reductase</fullName>
    </submittedName>
    <submittedName>
        <fullName evidence="12">2,4-dienoyl-CoA reductase-like NADH-dependent reductase (Old Yellow Enzyme family)</fullName>
    </submittedName>
</protein>
<dbReference type="OrthoDB" id="8523426at2"/>
<dbReference type="FunFam" id="3.20.20.70:FF:000262">
    <property type="entry name" value="NADH:flavin oxidoreductase"/>
    <property type="match status" value="1"/>
</dbReference>
<keyword evidence="7" id="KW-0408">Iron</keyword>
<sequence>MHIDPLFRPFQLGQFTLPNRIVMAPMTRKFSPGGIPGEDVAGYYRRRAEGGVGLIITEGTTIGRQAASNSASIPNFHAPKSLEGWARVVSEVHAAGGKIAPQLWHQGSVREGGTGPHPDAPSEGPVATDAGVKMMSDGDIADTVDAYARSAASAKRIGFDAVELHGAHGYLIDQFLWAGTNARSDAYGGTAVERTRFAVEVVRAVRQAIGPDMPLIFRYSQWKLQDYAARLAETPAALESLLVPLADAGVDIFHASTRRFWEPEFAGSHLNLAGWSRKLTGLPSISVGSVGLAGADFMEQLRGDSAGAQVDTLDALIDRLGRDEFDLIAVGRALLSDPQWPTKVRQGRIEELIPFNKASFASLS</sequence>
<accession>A0A099CWX5</accession>
<name>A0A099CWX5_9GAMM</name>
<evidence type="ECO:0000313" key="12">
    <source>
        <dbReference type="EMBL" id="MBB6183271.1"/>
    </source>
</evidence>
<keyword evidence="5" id="KW-0479">Metal-binding</keyword>
<organism evidence="11 13">
    <name type="scientific">Oleiagrimonas soli</name>
    <dbReference type="NCBI Taxonomy" id="1543381"/>
    <lineage>
        <taxon>Bacteria</taxon>
        <taxon>Pseudomonadati</taxon>
        <taxon>Pseudomonadota</taxon>
        <taxon>Gammaproteobacteria</taxon>
        <taxon>Lysobacterales</taxon>
        <taxon>Rhodanobacteraceae</taxon>
        <taxon>Oleiagrimonas</taxon>
    </lineage>
</organism>
<evidence type="ECO:0000256" key="8">
    <source>
        <dbReference type="ARBA" id="ARBA00023014"/>
    </source>
</evidence>
<dbReference type="InterPro" id="IPR001155">
    <property type="entry name" value="OxRdtase_FMN_N"/>
</dbReference>
<evidence type="ECO:0000256" key="5">
    <source>
        <dbReference type="ARBA" id="ARBA00022723"/>
    </source>
</evidence>
<dbReference type="InterPro" id="IPR013785">
    <property type="entry name" value="Aldolase_TIM"/>
</dbReference>
<dbReference type="EMBL" id="JROI01000010">
    <property type="protein sequence ID" value="KGI78254.1"/>
    <property type="molecule type" value="Genomic_DNA"/>
</dbReference>
<evidence type="ECO:0000256" key="4">
    <source>
        <dbReference type="ARBA" id="ARBA00022643"/>
    </source>
</evidence>
<evidence type="ECO:0000256" key="6">
    <source>
        <dbReference type="ARBA" id="ARBA00023002"/>
    </source>
</evidence>
<dbReference type="Gene3D" id="3.20.20.70">
    <property type="entry name" value="Aldolase class I"/>
    <property type="match status" value="1"/>
</dbReference>
<comment type="cofactor">
    <cofactor evidence="2">
        <name>[4Fe-4S] cluster</name>
        <dbReference type="ChEBI" id="CHEBI:49883"/>
    </cofactor>
</comment>
<keyword evidence="3" id="KW-0285">Flavoprotein</keyword>
<dbReference type="GO" id="GO:0016491">
    <property type="term" value="F:oxidoreductase activity"/>
    <property type="evidence" value="ECO:0007669"/>
    <property type="project" value="UniProtKB-KW"/>
</dbReference>
<dbReference type="GO" id="GO:0010181">
    <property type="term" value="F:FMN binding"/>
    <property type="evidence" value="ECO:0007669"/>
    <property type="project" value="InterPro"/>
</dbReference>
<keyword evidence="4" id="KW-0288">FMN</keyword>
<comment type="caution">
    <text evidence="11">The sequence shown here is derived from an EMBL/GenBank/DDBJ whole genome shotgun (WGS) entry which is preliminary data.</text>
</comment>
<dbReference type="RefSeq" id="WP_043100882.1">
    <property type="nucleotide sequence ID" value="NZ_JACHET010000001.1"/>
</dbReference>
<dbReference type="HOGENOM" id="CLU_012153_0_1_6"/>
<proteinExistence type="predicted"/>
<dbReference type="PANTHER" id="PTHR42917">
    <property type="entry name" value="2,4-DIENOYL-COA REDUCTASE"/>
    <property type="match status" value="1"/>
</dbReference>
<dbReference type="CDD" id="cd04747">
    <property type="entry name" value="OYE_like_5_FMN"/>
    <property type="match status" value="1"/>
</dbReference>
<dbReference type="Proteomes" id="UP000560000">
    <property type="component" value="Unassembled WGS sequence"/>
</dbReference>